<sequence>MQQTFRTLSLAVALLCLGSTAALAQLKRFSIGPYIETGAPAGDFHDTHDVGWGGGVNADIKLIAGLGITGSVGYMHFGGKTTTITNPDSSPGKYTYPNVSAIPIRVGVKYHFFPLLYVKVEGGVANFTNTKYRDGAAAIFAPGIGIRILMIDVEAKYELWHKDGSSGFWGLKAGVNF</sequence>
<dbReference type="RefSeq" id="WP_240619165.1">
    <property type="nucleotide sequence ID" value="NZ_FMAR01000004.1"/>
</dbReference>
<evidence type="ECO:0000313" key="3">
    <source>
        <dbReference type="Proteomes" id="UP000242818"/>
    </source>
</evidence>
<keyword evidence="3" id="KW-1185">Reference proteome</keyword>
<reference evidence="2 3" key="1">
    <citation type="submission" date="2016-08" db="EMBL/GenBank/DDBJ databases">
        <authorList>
            <person name="Seilhamer J.J."/>
        </authorList>
    </citation>
    <scope>NUCLEOTIDE SEQUENCE [LARGE SCALE GENOMIC DNA]</scope>
    <source>
        <strain evidence="2 3">A37T2</strain>
    </source>
</reference>
<dbReference type="AlphaFoldDB" id="A0A1C4C8Z7"/>
<dbReference type="Proteomes" id="UP000242818">
    <property type="component" value="Unassembled WGS sequence"/>
</dbReference>
<feature type="chain" id="PRO_5008689726" evidence="1">
    <location>
        <begin position="25"/>
        <end position="177"/>
    </location>
</feature>
<dbReference type="EMBL" id="FMAR01000004">
    <property type="protein sequence ID" value="SCC15609.1"/>
    <property type="molecule type" value="Genomic_DNA"/>
</dbReference>
<gene>
    <name evidence="2" type="ORF">GA0116948_10414</name>
</gene>
<evidence type="ECO:0000313" key="2">
    <source>
        <dbReference type="EMBL" id="SCC15609.1"/>
    </source>
</evidence>
<proteinExistence type="predicted"/>
<evidence type="ECO:0000256" key="1">
    <source>
        <dbReference type="SAM" id="SignalP"/>
    </source>
</evidence>
<accession>A0A1C4C8Z7</accession>
<name>A0A1C4C8Z7_9BACT</name>
<organism evidence="2 3">
    <name type="scientific">Chitinophaga costaii</name>
    <dbReference type="NCBI Taxonomy" id="1335309"/>
    <lineage>
        <taxon>Bacteria</taxon>
        <taxon>Pseudomonadati</taxon>
        <taxon>Bacteroidota</taxon>
        <taxon>Chitinophagia</taxon>
        <taxon>Chitinophagales</taxon>
        <taxon>Chitinophagaceae</taxon>
        <taxon>Chitinophaga</taxon>
    </lineage>
</organism>
<keyword evidence="1" id="KW-0732">Signal</keyword>
<protein>
    <submittedName>
        <fullName evidence="2">Outer membrane protein beta-barrel domain-containing protein</fullName>
    </submittedName>
</protein>
<feature type="signal peptide" evidence="1">
    <location>
        <begin position="1"/>
        <end position="24"/>
    </location>
</feature>